<dbReference type="HOGENOM" id="CLU_047394_0_0_11"/>
<dbReference type="SUPFAM" id="SSF56024">
    <property type="entry name" value="Phospholipase D/nuclease"/>
    <property type="match status" value="2"/>
</dbReference>
<feature type="domain" description="Phospholipase D-like" evidence="8">
    <location>
        <begin position="91"/>
        <end position="236"/>
    </location>
</feature>
<proteinExistence type="inferred from homology"/>
<organism evidence="9 10">
    <name type="scientific">Nocardioides simplex</name>
    <name type="common">Arthrobacter simplex</name>
    <dbReference type="NCBI Taxonomy" id="2045"/>
    <lineage>
        <taxon>Bacteria</taxon>
        <taxon>Bacillati</taxon>
        <taxon>Actinomycetota</taxon>
        <taxon>Actinomycetes</taxon>
        <taxon>Propionibacteriales</taxon>
        <taxon>Nocardioidaceae</taxon>
        <taxon>Pimelobacter</taxon>
    </lineage>
</organism>
<keyword evidence="10" id="KW-1185">Reference proteome</keyword>
<evidence type="ECO:0000313" key="10">
    <source>
        <dbReference type="Proteomes" id="UP000030300"/>
    </source>
</evidence>
<dbReference type="EC" id="3.1.4.4" evidence="3"/>
<evidence type="ECO:0000256" key="5">
    <source>
        <dbReference type="ARBA" id="ARBA00022963"/>
    </source>
</evidence>
<dbReference type="PANTHER" id="PTHR43856:SF1">
    <property type="entry name" value="MITOCHONDRIAL CARDIOLIPIN HYDROLASE"/>
    <property type="match status" value="1"/>
</dbReference>
<evidence type="ECO:0000259" key="8">
    <source>
        <dbReference type="Pfam" id="PF13091"/>
    </source>
</evidence>
<dbReference type="GO" id="GO:0004630">
    <property type="term" value="F:phospholipase D activity"/>
    <property type="evidence" value="ECO:0007669"/>
    <property type="project" value="UniProtKB-EC"/>
</dbReference>
<accession>A0A0A1DHH2</accession>
<keyword evidence="5" id="KW-0442">Lipid degradation</keyword>
<dbReference type="Pfam" id="PF13091">
    <property type="entry name" value="PLDc_2"/>
    <property type="match status" value="1"/>
</dbReference>
<evidence type="ECO:0000256" key="3">
    <source>
        <dbReference type="ARBA" id="ARBA00012027"/>
    </source>
</evidence>
<sequence>MMRRAGTGFVIGVTALAVGLGLGALPGAHASAPEPTVAVVAPSSVEASAPAAVDRKKKAKRDHYNPNPGLRFNEPYSRGGKKATNIRRHILRSIDSTRKGDVIQMAAWNIRGRSWMNALIRAHKRGVAVQVIMDKVNWSREHPNPEAAAVAKVLKGKENRPVQSWLRTCAGSCRGARGIPHSKFYLFSRVEDRKYVTMFGSNNATDVAANDQWNDLYTWVNNKTIYDTFVNVFNQMKLDKNQGSKGYVAAKFSPTQSVFFYPYKGAVPTKVGDPDMARLNQIKCTGATGGAGYNGRTKIRIMQTAIHGDRGIRLAQKLVQLKKAGCDIRIVYALMGNNVHQLLTANKVQKLQLAYDRDRNGVYDIYLHLKSLAISGNYQGVTNARVTYNGSANWSSVPLASDDVVGEFRDVAMTKAYIDWTDFLYNHRPGSWGSVNLAPVKSSVVEGRIMPVDPYSFMKENGL</sequence>
<evidence type="ECO:0000256" key="7">
    <source>
        <dbReference type="SAM" id="MobiDB-lite"/>
    </source>
</evidence>
<dbReference type="GO" id="GO:0016042">
    <property type="term" value="P:lipid catabolic process"/>
    <property type="evidence" value="ECO:0007669"/>
    <property type="project" value="UniProtKB-KW"/>
</dbReference>
<dbReference type="AlphaFoldDB" id="A0A0A1DHH2"/>
<comment type="similarity">
    <text evidence="2">Belongs to the phospholipase D family.</text>
</comment>
<reference evidence="9 10" key="1">
    <citation type="journal article" date="2015" name="Genome Announc.">
        <title>Complete Genome Sequence of Steroid-Transforming Nocardioides simplex VKM Ac-2033D.</title>
        <authorList>
            <person name="Shtratnikova V.Y."/>
            <person name="Schelkunov M.I."/>
            <person name="Pekov Y.A."/>
            <person name="Fokina V.V."/>
            <person name="Logacheva M.D."/>
            <person name="Sokolov S.L."/>
            <person name="Bragin E.Y."/>
            <person name="Ashapkin V.V."/>
            <person name="Donova M.V."/>
        </authorList>
    </citation>
    <scope>NUCLEOTIDE SEQUENCE [LARGE SCALE GENOMIC DNA]</scope>
    <source>
        <strain evidence="9 10">VKM Ac-2033D</strain>
    </source>
</reference>
<keyword evidence="4" id="KW-0378">Hydrolase</keyword>
<dbReference type="KEGG" id="psim:KR76_08705"/>
<dbReference type="Proteomes" id="UP000030300">
    <property type="component" value="Chromosome"/>
</dbReference>
<dbReference type="Gene3D" id="3.30.870.10">
    <property type="entry name" value="Endonuclease Chain A"/>
    <property type="match status" value="2"/>
</dbReference>
<evidence type="ECO:0000256" key="6">
    <source>
        <dbReference type="ARBA" id="ARBA00023098"/>
    </source>
</evidence>
<evidence type="ECO:0000313" key="9">
    <source>
        <dbReference type="EMBL" id="AIY16826.2"/>
    </source>
</evidence>
<evidence type="ECO:0000256" key="2">
    <source>
        <dbReference type="ARBA" id="ARBA00008664"/>
    </source>
</evidence>
<dbReference type="STRING" id="2045.KR76_08705"/>
<feature type="region of interest" description="Disordered" evidence="7">
    <location>
        <begin position="49"/>
        <end position="80"/>
    </location>
</feature>
<dbReference type="EMBL" id="CP009896">
    <property type="protein sequence ID" value="AIY16826.2"/>
    <property type="molecule type" value="Genomic_DNA"/>
</dbReference>
<dbReference type="GO" id="GO:0016891">
    <property type="term" value="F:RNA endonuclease activity producing 5'-phosphomonoesters, hydrolytic mechanism"/>
    <property type="evidence" value="ECO:0007669"/>
    <property type="project" value="TreeGrafter"/>
</dbReference>
<evidence type="ECO:0000256" key="4">
    <source>
        <dbReference type="ARBA" id="ARBA00022801"/>
    </source>
</evidence>
<name>A0A0A1DHH2_NOCSI</name>
<evidence type="ECO:0000256" key="1">
    <source>
        <dbReference type="ARBA" id="ARBA00000798"/>
    </source>
</evidence>
<keyword evidence="6" id="KW-0443">Lipid metabolism</keyword>
<comment type="catalytic activity">
    <reaction evidence="1">
        <text>a 1,2-diacyl-sn-glycero-3-phosphocholine + H2O = a 1,2-diacyl-sn-glycero-3-phosphate + choline + H(+)</text>
        <dbReference type="Rhea" id="RHEA:14445"/>
        <dbReference type="ChEBI" id="CHEBI:15354"/>
        <dbReference type="ChEBI" id="CHEBI:15377"/>
        <dbReference type="ChEBI" id="CHEBI:15378"/>
        <dbReference type="ChEBI" id="CHEBI:57643"/>
        <dbReference type="ChEBI" id="CHEBI:58608"/>
        <dbReference type="EC" id="3.1.4.4"/>
    </reaction>
</comment>
<protein>
    <recommendedName>
        <fullName evidence="3">phospholipase D</fullName>
        <ecNumber evidence="3">3.1.4.4</ecNumber>
    </recommendedName>
</protein>
<dbReference type="InterPro" id="IPR025202">
    <property type="entry name" value="PLD-like_dom"/>
</dbReference>
<dbReference type="InterPro" id="IPR051406">
    <property type="entry name" value="PLD_domain"/>
</dbReference>
<dbReference type="PANTHER" id="PTHR43856">
    <property type="entry name" value="CARDIOLIPIN HYDROLASE"/>
    <property type="match status" value="1"/>
</dbReference>
<gene>
    <name evidence="9" type="ORF">KR76_08705</name>
</gene>
<dbReference type="eggNOG" id="COG1502">
    <property type="taxonomic scope" value="Bacteria"/>
</dbReference>